<accession>A0A8R1YJG2</accession>
<feature type="region of interest" description="Disordered" evidence="1">
    <location>
        <begin position="190"/>
        <end position="210"/>
    </location>
</feature>
<reference evidence="3" key="2">
    <citation type="submission" date="2022-06" db="UniProtKB">
        <authorList>
            <consortium name="EnsemblMetazoa"/>
        </authorList>
    </citation>
    <scope>IDENTIFICATION</scope>
    <source>
        <strain evidence="3">PS312</strain>
    </source>
</reference>
<accession>A0A2A6B9D8</accession>
<dbReference type="Proteomes" id="UP000005239">
    <property type="component" value="Unassembled WGS sequence"/>
</dbReference>
<dbReference type="EnsemblMetazoa" id="PPA24088.1">
    <property type="protein sequence ID" value="PPA24088.1"/>
    <property type="gene ID" value="WBGene00113642"/>
</dbReference>
<protein>
    <submittedName>
        <fullName evidence="3">Uncharacterized protein</fullName>
    </submittedName>
</protein>
<reference evidence="4" key="1">
    <citation type="journal article" date="2008" name="Nat. Genet.">
        <title>The Pristionchus pacificus genome provides a unique perspective on nematode lifestyle and parasitism.</title>
        <authorList>
            <person name="Dieterich C."/>
            <person name="Clifton S.W."/>
            <person name="Schuster L.N."/>
            <person name="Chinwalla A."/>
            <person name="Delehaunty K."/>
            <person name="Dinkelacker I."/>
            <person name="Fulton L."/>
            <person name="Fulton R."/>
            <person name="Godfrey J."/>
            <person name="Minx P."/>
            <person name="Mitreva M."/>
            <person name="Roeseler W."/>
            <person name="Tian H."/>
            <person name="Witte H."/>
            <person name="Yang S.P."/>
            <person name="Wilson R.K."/>
            <person name="Sommer R.J."/>
        </authorList>
    </citation>
    <scope>NUCLEOTIDE SEQUENCE [LARGE SCALE GENOMIC DNA]</scope>
    <source>
        <strain evidence="4">PS312</strain>
    </source>
</reference>
<gene>
    <name evidence="3" type="primary">WBGene00113642</name>
</gene>
<keyword evidence="2" id="KW-0472">Membrane</keyword>
<sequence>MRELFLAYNVYVIHTLIFETLDLWQDPPPSHSPSILYLIAFFAFFALIWTIVECFFFGLPEVEERREERRDEENRRIVSEFERKMKEIDKRLEFIEMSSTPFEFFSPTVSALLFDDSVNVKPDWTRLESILEQLEECCHANRGISESLEVLIFDDLQSHSQVLLQRMQRSTTTMDRLIAKYREIDDVLSNDNTESIPEPLERRRRKSTSN</sequence>
<dbReference type="AlphaFoldDB" id="A0A2A6B9D8"/>
<evidence type="ECO:0000256" key="1">
    <source>
        <dbReference type="SAM" id="MobiDB-lite"/>
    </source>
</evidence>
<evidence type="ECO:0000313" key="3">
    <source>
        <dbReference type="EnsemblMetazoa" id="PPA24088.1"/>
    </source>
</evidence>
<name>A0A2A6B9D8_PRIPA</name>
<evidence type="ECO:0000256" key="2">
    <source>
        <dbReference type="SAM" id="Phobius"/>
    </source>
</evidence>
<organism evidence="3 4">
    <name type="scientific">Pristionchus pacificus</name>
    <name type="common">Parasitic nematode worm</name>
    <dbReference type="NCBI Taxonomy" id="54126"/>
    <lineage>
        <taxon>Eukaryota</taxon>
        <taxon>Metazoa</taxon>
        <taxon>Ecdysozoa</taxon>
        <taxon>Nematoda</taxon>
        <taxon>Chromadorea</taxon>
        <taxon>Rhabditida</taxon>
        <taxon>Rhabditina</taxon>
        <taxon>Diplogasteromorpha</taxon>
        <taxon>Diplogasteroidea</taxon>
        <taxon>Neodiplogasteridae</taxon>
        <taxon>Pristionchus</taxon>
    </lineage>
</organism>
<proteinExistence type="predicted"/>
<evidence type="ECO:0000313" key="4">
    <source>
        <dbReference type="Proteomes" id="UP000005239"/>
    </source>
</evidence>
<keyword evidence="4" id="KW-1185">Reference proteome</keyword>
<keyword evidence="2" id="KW-1133">Transmembrane helix</keyword>
<keyword evidence="2" id="KW-0812">Transmembrane</keyword>
<feature type="transmembrane region" description="Helical" evidence="2">
    <location>
        <begin position="35"/>
        <end position="59"/>
    </location>
</feature>